<evidence type="ECO:0000256" key="2">
    <source>
        <dbReference type="SAM" id="Phobius"/>
    </source>
</evidence>
<evidence type="ECO:0000313" key="4">
    <source>
        <dbReference type="Proteomes" id="UP001295423"/>
    </source>
</evidence>
<accession>A0AAD2FS55</accession>
<keyword evidence="2" id="KW-1133">Transmembrane helix</keyword>
<gene>
    <name evidence="3" type="ORF">CYCCA115_LOCUS12992</name>
</gene>
<dbReference type="AlphaFoldDB" id="A0AAD2FS55"/>
<keyword evidence="2" id="KW-0812">Transmembrane</keyword>
<proteinExistence type="predicted"/>
<sequence length="694" mass="77333">MASSSSVTTNRNFNVFSNAKLPWWQTALVSVLAGAGAVSVGLLVKYRNSIKKRLRQLEQRLEQGLVYRDTSPASQHIRCLELEEDFLKQYGKEYPMMSMGQYLSQLRVTQDGEDNVQQEIPAILQKELEAVLGGYLLSKLGPRIGPAMLPLLGITKVDSWLTAVAGTMASWVAARLLIQDIKANQQSSSYDVAAAFPFTVGEMVSVTNINQKMAHYGSSEITPLDKLRQGEVGYSIRFDESVTNVGHTRQEESSSEERLDTKAECESDSGEERNESMVPNPFLLEEHLETAIQNMEARIRSNNNKDSAIYDPDNASFPPPVPFNERLLPDLYLGWGQATCTHTQREILLNRIIAVLLNKLSYNYYLVETFKTNNLSVRNGELLSNTLFAVDVSGITCHFPDEFVQALLKTGHQIEVCPRSTVTTFGLAACVKEKDGSFTGIPLGVFMRAGFEAENGDPLLFLGNHGGLDLSIRGPLVEKAVQGHHLEGQSAKCDIQFYVSIDGLCGWNSNHYPVVPWQRLEATSEVYNFQESLKAVRTTGILAVAFNSIATEMDLPFGGYGILGVCNDSAALVDMAVRGATNLYPLISTERYMWHTLRRLVRMQTNLQEQLQGKMCASSPMKPSEQLLEDVAILIHATSTMDSDIHSKPSRLFDALRRYDACYPRSIFQLTAKTKVMLQKEKLKYRQYTLAKSS</sequence>
<feature type="region of interest" description="Disordered" evidence="1">
    <location>
        <begin position="244"/>
        <end position="276"/>
    </location>
</feature>
<dbReference type="EMBL" id="CAKOGP040001781">
    <property type="protein sequence ID" value="CAJ1951274.1"/>
    <property type="molecule type" value="Genomic_DNA"/>
</dbReference>
<keyword evidence="4" id="KW-1185">Reference proteome</keyword>
<reference evidence="3" key="1">
    <citation type="submission" date="2023-08" db="EMBL/GenBank/DDBJ databases">
        <authorList>
            <person name="Audoor S."/>
            <person name="Bilcke G."/>
        </authorList>
    </citation>
    <scope>NUCLEOTIDE SEQUENCE</scope>
</reference>
<comment type="caution">
    <text evidence="3">The sequence shown here is derived from an EMBL/GenBank/DDBJ whole genome shotgun (WGS) entry which is preliminary data.</text>
</comment>
<feature type="transmembrane region" description="Helical" evidence="2">
    <location>
        <begin position="23"/>
        <end position="44"/>
    </location>
</feature>
<evidence type="ECO:0000313" key="3">
    <source>
        <dbReference type="EMBL" id="CAJ1951274.1"/>
    </source>
</evidence>
<name>A0AAD2FS55_9STRA</name>
<protein>
    <submittedName>
        <fullName evidence="3">Uncharacterized protein</fullName>
    </submittedName>
</protein>
<keyword evidence="2" id="KW-0472">Membrane</keyword>
<organism evidence="3 4">
    <name type="scientific">Cylindrotheca closterium</name>
    <dbReference type="NCBI Taxonomy" id="2856"/>
    <lineage>
        <taxon>Eukaryota</taxon>
        <taxon>Sar</taxon>
        <taxon>Stramenopiles</taxon>
        <taxon>Ochrophyta</taxon>
        <taxon>Bacillariophyta</taxon>
        <taxon>Bacillariophyceae</taxon>
        <taxon>Bacillariophycidae</taxon>
        <taxon>Bacillariales</taxon>
        <taxon>Bacillariaceae</taxon>
        <taxon>Cylindrotheca</taxon>
    </lineage>
</organism>
<evidence type="ECO:0000256" key="1">
    <source>
        <dbReference type="SAM" id="MobiDB-lite"/>
    </source>
</evidence>
<feature type="compositionally biased region" description="Basic and acidic residues" evidence="1">
    <location>
        <begin position="248"/>
        <end position="275"/>
    </location>
</feature>
<dbReference type="Proteomes" id="UP001295423">
    <property type="component" value="Unassembled WGS sequence"/>
</dbReference>